<dbReference type="Proteomes" id="UP000006054">
    <property type="component" value="Chromosome"/>
</dbReference>
<evidence type="ECO:0000313" key="2">
    <source>
        <dbReference type="EMBL" id="AFM02874.1"/>
    </source>
</evidence>
<gene>
    <name evidence="2" type="ordered locus">Fleli_0397</name>
</gene>
<feature type="compositionally biased region" description="Polar residues" evidence="1">
    <location>
        <begin position="1"/>
        <end position="14"/>
    </location>
</feature>
<sequence precursor="true">MSSVAEQQNTNTRQGCRIHSPHLRRRKREQSCERQQGEFIDYNEKGQEYLKLTEKIDANTGFQVKE</sequence>
<feature type="compositionally biased region" description="Basic residues" evidence="1">
    <location>
        <begin position="19"/>
        <end position="28"/>
    </location>
</feature>
<proteinExistence type="predicted"/>
<dbReference type="HOGENOM" id="CLU_2824809_0_0_10"/>
<accession>I4AFY9</accession>
<dbReference type="EMBL" id="CP003345">
    <property type="protein sequence ID" value="AFM02874.1"/>
    <property type="molecule type" value="Genomic_DNA"/>
</dbReference>
<evidence type="ECO:0000256" key="1">
    <source>
        <dbReference type="SAM" id="MobiDB-lite"/>
    </source>
</evidence>
<dbReference type="KEGG" id="fli:Fleli_0397"/>
<dbReference type="STRING" id="880071.Fleli_0397"/>
<keyword evidence="3" id="KW-1185">Reference proteome</keyword>
<protein>
    <submittedName>
        <fullName evidence="2">Uncharacterized protein</fullName>
    </submittedName>
</protein>
<dbReference type="AlphaFoldDB" id="I4AFY9"/>
<name>I4AFY9_BERLS</name>
<feature type="region of interest" description="Disordered" evidence="1">
    <location>
        <begin position="1"/>
        <end position="35"/>
    </location>
</feature>
<organism evidence="2 3">
    <name type="scientific">Bernardetia litoralis (strain ATCC 23117 / DSM 6794 / NBRC 15988 / NCIMB 1366 / Fx l1 / Sio-4)</name>
    <name type="common">Flexibacter litoralis</name>
    <dbReference type="NCBI Taxonomy" id="880071"/>
    <lineage>
        <taxon>Bacteria</taxon>
        <taxon>Pseudomonadati</taxon>
        <taxon>Bacteroidota</taxon>
        <taxon>Cytophagia</taxon>
        <taxon>Cytophagales</taxon>
        <taxon>Bernardetiaceae</taxon>
        <taxon>Bernardetia</taxon>
    </lineage>
</organism>
<reference evidence="3" key="1">
    <citation type="submission" date="2012-06" db="EMBL/GenBank/DDBJ databases">
        <title>The complete genome of Flexibacter litoralis DSM 6794.</title>
        <authorList>
            <person name="Lucas S."/>
            <person name="Copeland A."/>
            <person name="Lapidus A."/>
            <person name="Glavina del Rio T."/>
            <person name="Dalin E."/>
            <person name="Tice H."/>
            <person name="Bruce D."/>
            <person name="Goodwin L."/>
            <person name="Pitluck S."/>
            <person name="Peters L."/>
            <person name="Ovchinnikova G."/>
            <person name="Lu M."/>
            <person name="Kyrpides N."/>
            <person name="Mavromatis K."/>
            <person name="Ivanova N."/>
            <person name="Brettin T."/>
            <person name="Detter J.C."/>
            <person name="Han C."/>
            <person name="Larimer F."/>
            <person name="Land M."/>
            <person name="Hauser L."/>
            <person name="Markowitz V."/>
            <person name="Cheng J.-F."/>
            <person name="Hugenholtz P."/>
            <person name="Woyke T."/>
            <person name="Wu D."/>
            <person name="Spring S."/>
            <person name="Lang E."/>
            <person name="Kopitz M."/>
            <person name="Brambilla E."/>
            <person name="Klenk H.-P."/>
            <person name="Eisen J.A."/>
        </authorList>
    </citation>
    <scope>NUCLEOTIDE SEQUENCE [LARGE SCALE GENOMIC DNA]</scope>
    <source>
        <strain evidence="3">ATCC 23117 / DSM 6794 / NBRC 15988 / NCIMB 1366 / Sio-4</strain>
    </source>
</reference>
<evidence type="ECO:0000313" key="3">
    <source>
        <dbReference type="Proteomes" id="UP000006054"/>
    </source>
</evidence>